<proteinExistence type="predicted"/>
<gene>
    <name evidence="2" type="ORF">J2S35_000901</name>
</gene>
<accession>A0AAE3YHQ1</accession>
<dbReference type="SUPFAM" id="SSF55729">
    <property type="entry name" value="Acyl-CoA N-acyltransferases (Nat)"/>
    <property type="match status" value="1"/>
</dbReference>
<dbReference type="Proteomes" id="UP001247307">
    <property type="component" value="Unassembled WGS sequence"/>
</dbReference>
<dbReference type="InterPro" id="IPR045057">
    <property type="entry name" value="Gcn5-rel_NAT"/>
</dbReference>
<comment type="caution">
    <text evidence="2">The sequence shown here is derived from an EMBL/GenBank/DDBJ whole genome shotgun (WGS) entry which is preliminary data.</text>
</comment>
<feature type="domain" description="N-acetyltransferase" evidence="1">
    <location>
        <begin position="13"/>
        <end position="105"/>
    </location>
</feature>
<dbReference type="PANTHER" id="PTHR31435:SF10">
    <property type="entry name" value="BSR4717 PROTEIN"/>
    <property type="match status" value="1"/>
</dbReference>
<keyword evidence="3" id="KW-1185">Reference proteome</keyword>
<dbReference type="PANTHER" id="PTHR31435">
    <property type="entry name" value="PROTEIN NATD1"/>
    <property type="match status" value="1"/>
</dbReference>
<dbReference type="EMBL" id="JAVDUI010000001">
    <property type="protein sequence ID" value="MDR6891961.1"/>
    <property type="molecule type" value="Genomic_DNA"/>
</dbReference>
<dbReference type="InterPro" id="IPR016181">
    <property type="entry name" value="Acyl_CoA_acyltransferase"/>
</dbReference>
<evidence type="ECO:0000313" key="3">
    <source>
        <dbReference type="Proteomes" id="UP001247307"/>
    </source>
</evidence>
<name>A0AAE3YHQ1_9MICC</name>
<sequence length="121" mass="13128">MSPTVENPLVSVGHQEGLPAFEIHVDGSGQPAGFTQFVDVEHDSVTQRIFPHTSVKDEFSGQGLASVLVKGALDQTIADGIRIVPVCPYVAAWLKRHEDYAEHADRVSTRHLEALKSAVRG</sequence>
<evidence type="ECO:0000259" key="1">
    <source>
        <dbReference type="PROSITE" id="PS51729"/>
    </source>
</evidence>
<organism evidence="2 3">
    <name type="scientific">Falsarthrobacter nasiphocae</name>
    <dbReference type="NCBI Taxonomy" id="189863"/>
    <lineage>
        <taxon>Bacteria</taxon>
        <taxon>Bacillati</taxon>
        <taxon>Actinomycetota</taxon>
        <taxon>Actinomycetes</taxon>
        <taxon>Micrococcales</taxon>
        <taxon>Micrococcaceae</taxon>
        <taxon>Falsarthrobacter</taxon>
    </lineage>
</organism>
<reference evidence="2" key="1">
    <citation type="submission" date="2023-07" db="EMBL/GenBank/DDBJ databases">
        <title>Sequencing the genomes of 1000 actinobacteria strains.</title>
        <authorList>
            <person name="Klenk H.-P."/>
        </authorList>
    </citation>
    <scope>NUCLEOTIDE SEQUENCE</scope>
    <source>
        <strain evidence="2">DSM 13988</strain>
    </source>
</reference>
<dbReference type="RefSeq" id="WP_309850316.1">
    <property type="nucleotide sequence ID" value="NZ_BAAAIU010000023.1"/>
</dbReference>
<dbReference type="Pfam" id="PF14542">
    <property type="entry name" value="Acetyltransf_CG"/>
    <property type="match status" value="1"/>
</dbReference>
<dbReference type="InterPro" id="IPR031165">
    <property type="entry name" value="GNAT_YJDJ"/>
</dbReference>
<evidence type="ECO:0000313" key="2">
    <source>
        <dbReference type="EMBL" id="MDR6891961.1"/>
    </source>
</evidence>
<dbReference type="Gene3D" id="3.40.630.30">
    <property type="match status" value="1"/>
</dbReference>
<dbReference type="AlphaFoldDB" id="A0AAE3YHQ1"/>
<dbReference type="PROSITE" id="PS51729">
    <property type="entry name" value="GNAT_YJDJ"/>
    <property type="match status" value="1"/>
</dbReference>
<protein>
    <submittedName>
        <fullName evidence="2">GNAT family acetyltransferase</fullName>
    </submittedName>
</protein>